<dbReference type="Pfam" id="PF14295">
    <property type="entry name" value="PAN_4"/>
    <property type="match status" value="2"/>
</dbReference>
<feature type="domain" description="Apple" evidence="1">
    <location>
        <begin position="85"/>
        <end position="167"/>
    </location>
</feature>
<sequence>MTSQRNGRLLDNLMDRNFNSDLLFTAAARSALDCARRCGGTHGCLTFTYTAGASSSTSCRGHKSLMTSASTFTASPETRVFSFACDASDLQADFVYYPVAQLNHNNLHFSFTTAAECKALCLADSRCRTIDVRVSDSACAYQSVTALDKPGDWIAPAEDHNHYQIMCA</sequence>
<evidence type="ECO:0000259" key="1">
    <source>
        <dbReference type="PROSITE" id="PS50948"/>
    </source>
</evidence>
<proteinExistence type="predicted"/>
<organism evidence="2 3">
    <name type="scientific">Batillaria attramentaria</name>
    <dbReference type="NCBI Taxonomy" id="370345"/>
    <lineage>
        <taxon>Eukaryota</taxon>
        <taxon>Metazoa</taxon>
        <taxon>Spiralia</taxon>
        <taxon>Lophotrochozoa</taxon>
        <taxon>Mollusca</taxon>
        <taxon>Gastropoda</taxon>
        <taxon>Caenogastropoda</taxon>
        <taxon>Sorbeoconcha</taxon>
        <taxon>Cerithioidea</taxon>
        <taxon>Batillariidae</taxon>
        <taxon>Batillaria</taxon>
    </lineage>
</organism>
<evidence type="ECO:0000313" key="3">
    <source>
        <dbReference type="Proteomes" id="UP001519460"/>
    </source>
</evidence>
<protein>
    <recommendedName>
        <fullName evidence="1">Apple domain-containing protein</fullName>
    </recommendedName>
</protein>
<dbReference type="InterPro" id="IPR003609">
    <property type="entry name" value="Pan_app"/>
</dbReference>
<gene>
    <name evidence="2" type="ORF">BaRGS_00005490</name>
</gene>
<evidence type="ECO:0000313" key="2">
    <source>
        <dbReference type="EMBL" id="KAK7503225.1"/>
    </source>
</evidence>
<dbReference type="SUPFAM" id="SSF57414">
    <property type="entry name" value="Hairpin loop containing domain-like"/>
    <property type="match status" value="1"/>
</dbReference>
<dbReference type="EMBL" id="JACVVK020000021">
    <property type="protein sequence ID" value="KAK7503225.1"/>
    <property type="molecule type" value="Genomic_DNA"/>
</dbReference>
<dbReference type="Gene3D" id="3.50.4.10">
    <property type="entry name" value="Hepatocyte Growth Factor"/>
    <property type="match status" value="1"/>
</dbReference>
<dbReference type="PROSITE" id="PS50948">
    <property type="entry name" value="PAN"/>
    <property type="match status" value="1"/>
</dbReference>
<dbReference type="Proteomes" id="UP001519460">
    <property type="component" value="Unassembled WGS sequence"/>
</dbReference>
<accession>A0ABD0LUA4</accession>
<name>A0ABD0LUA4_9CAEN</name>
<reference evidence="2 3" key="1">
    <citation type="journal article" date="2023" name="Sci. Data">
        <title>Genome assembly of the Korean intertidal mud-creeper Batillaria attramentaria.</title>
        <authorList>
            <person name="Patra A.K."/>
            <person name="Ho P.T."/>
            <person name="Jun S."/>
            <person name="Lee S.J."/>
            <person name="Kim Y."/>
            <person name="Won Y.J."/>
        </authorList>
    </citation>
    <scope>NUCLEOTIDE SEQUENCE [LARGE SCALE GENOMIC DNA]</scope>
    <source>
        <strain evidence="2">Wonlab-2016</strain>
    </source>
</reference>
<comment type="caution">
    <text evidence="2">The sequence shown here is derived from an EMBL/GenBank/DDBJ whole genome shotgun (WGS) entry which is preliminary data.</text>
</comment>
<dbReference type="AlphaFoldDB" id="A0ABD0LUA4"/>
<keyword evidence="3" id="KW-1185">Reference proteome</keyword>